<organism evidence="2 3">
    <name type="scientific">Microbispora oryzae</name>
    <dbReference type="NCBI Taxonomy" id="2806554"/>
    <lineage>
        <taxon>Bacteria</taxon>
        <taxon>Bacillati</taxon>
        <taxon>Actinomycetota</taxon>
        <taxon>Actinomycetes</taxon>
        <taxon>Streptosporangiales</taxon>
        <taxon>Streptosporangiaceae</taxon>
        <taxon>Microbispora</taxon>
    </lineage>
</organism>
<name>A0A941AJU8_9ACTN</name>
<gene>
    <name evidence="2" type="ORF">JOL79_16425</name>
</gene>
<evidence type="ECO:0000313" key="3">
    <source>
        <dbReference type="Proteomes" id="UP000674234"/>
    </source>
</evidence>
<dbReference type="EMBL" id="JAFCNB010000008">
    <property type="protein sequence ID" value="MBP2705402.1"/>
    <property type="molecule type" value="Genomic_DNA"/>
</dbReference>
<evidence type="ECO:0000256" key="1">
    <source>
        <dbReference type="SAM" id="MobiDB-lite"/>
    </source>
</evidence>
<dbReference type="RefSeq" id="WP_210156693.1">
    <property type="nucleotide sequence ID" value="NZ_JAFCNB010000008.1"/>
</dbReference>
<dbReference type="AlphaFoldDB" id="A0A941AJU8"/>
<protein>
    <submittedName>
        <fullName evidence="2">Uncharacterized protein</fullName>
    </submittedName>
</protein>
<keyword evidence="3" id="KW-1185">Reference proteome</keyword>
<sequence>MPGIVDDTIGPPSILGYEVRHEADGYHARYCQVLDEHARAFGCLQQLHDVDPRVLLRRAVANRVRVWVYQSRPADDGVTRDRQANPQATTDVAP</sequence>
<comment type="caution">
    <text evidence="2">The sequence shown here is derived from an EMBL/GenBank/DDBJ whole genome shotgun (WGS) entry which is preliminary data.</text>
</comment>
<feature type="compositionally biased region" description="Polar residues" evidence="1">
    <location>
        <begin position="84"/>
        <end position="94"/>
    </location>
</feature>
<evidence type="ECO:0000313" key="2">
    <source>
        <dbReference type="EMBL" id="MBP2705402.1"/>
    </source>
</evidence>
<dbReference type="Proteomes" id="UP000674234">
    <property type="component" value="Unassembled WGS sequence"/>
</dbReference>
<reference evidence="2" key="1">
    <citation type="submission" date="2021-02" db="EMBL/GenBank/DDBJ databases">
        <title>Draft genome sequence of Microbispora sp. RL4-1S isolated from rice leaves in Thailand.</title>
        <authorList>
            <person name="Muangham S."/>
            <person name="Duangmal K."/>
        </authorList>
    </citation>
    <scope>NUCLEOTIDE SEQUENCE</scope>
    <source>
        <strain evidence="2">RL4-1S</strain>
    </source>
</reference>
<feature type="region of interest" description="Disordered" evidence="1">
    <location>
        <begin position="75"/>
        <end position="94"/>
    </location>
</feature>
<proteinExistence type="predicted"/>
<accession>A0A941AJU8</accession>